<evidence type="ECO:0000313" key="2">
    <source>
        <dbReference type="Proteomes" id="UP000887574"/>
    </source>
</evidence>
<organism evidence="2 3">
    <name type="scientific">Ditylenchus dipsaci</name>
    <dbReference type="NCBI Taxonomy" id="166011"/>
    <lineage>
        <taxon>Eukaryota</taxon>
        <taxon>Metazoa</taxon>
        <taxon>Ecdysozoa</taxon>
        <taxon>Nematoda</taxon>
        <taxon>Chromadorea</taxon>
        <taxon>Rhabditida</taxon>
        <taxon>Tylenchina</taxon>
        <taxon>Tylenchomorpha</taxon>
        <taxon>Sphaerularioidea</taxon>
        <taxon>Anguinidae</taxon>
        <taxon>Anguininae</taxon>
        <taxon>Ditylenchus</taxon>
    </lineage>
</organism>
<sequence length="872" mass="98674">MAVSRDQDGDPTFGIVTMITATELQLWIRGAKRTNMLLEQFTFEYDPEIGDWVELQTLGPNMCSLTKADDSTMPTITWDGQRCLMTKINFLPLKGAYLYPASAPEKNLVLAWTDELGAIPLVFKNTFQNHCFYEGEALINMENLSSGQTLMNIENFYGTPWLIKKVEEADYTFTRDISFFDRFKYTGIVVKESCESFFAFNKDTGLVAVAKTLAQGIRLGDWIQFHCIMNSGVYGKSKILVENFLPRRIEPVYNCVVSSDDTISIDHAIEVPVNPTHMGEYEVEQLGSVQDVDGLINCKMENRAIQVKSVCIVDTEREEACFHICNVWMKLVAFTGPLSLRISKQTIKNNQEKNEIIKLVQVLKTQSFPPFQNTVKPEGIVFSTGKDFVKLYSSDPAVRNSIVTLTSKHICPLPKLGDCVELTMKGVGSHRRPEYVHIDARKVEPLYQTRIVGKNALEVRTSVNIIKSDTIYAPKFGHIGNYNQALKLTEAHEGCHCEIWIAKIENNQLHWAVSSDPDVVWQSQPQPKPVPNAAGARPCTYKFIGKQYINKTSTPSSPTPPDCSLSTEPPQPIQSSSSLGLIWTVKTRNYLQQSTQIMEATAITQLKDSTRPHHPTVVKAVGVEVQVDLRQPLEPSPPPVVPAKPVSNPFKDDEEEDVIPTTTYSQKPCGFPEQQKKWPAHNGFNNSNNSKNIRQWPTTAESVNPPARNLVTVPPQNIAARNFVAEQPQAAQTSPCVCLHWRFSRTRGFFVHPTMVNNGEQIKHGDWLDFDASYINHKFIVTSYRKKAKPVYPTTTVRNTIQLTLKADVPINFMTQPQDFRIVHTEFVGSVQDDNNWIRPRNVHKQVEIVAVRRFRPENKCPWQILKILREY</sequence>
<keyword evidence="2" id="KW-1185">Reference proteome</keyword>
<accession>A0A915EQ85</accession>
<evidence type="ECO:0000256" key="1">
    <source>
        <dbReference type="SAM" id="MobiDB-lite"/>
    </source>
</evidence>
<proteinExistence type="predicted"/>
<dbReference type="WBParaSite" id="jg7788">
    <property type="protein sequence ID" value="jg7788"/>
    <property type="gene ID" value="jg7788"/>
</dbReference>
<name>A0A915EQ85_9BILA</name>
<feature type="compositionally biased region" description="Low complexity" evidence="1">
    <location>
        <begin position="552"/>
        <end position="567"/>
    </location>
</feature>
<feature type="region of interest" description="Disordered" evidence="1">
    <location>
        <begin position="631"/>
        <end position="656"/>
    </location>
</feature>
<protein>
    <submittedName>
        <fullName evidence="3">Uncharacterized protein</fullName>
    </submittedName>
</protein>
<feature type="region of interest" description="Disordered" evidence="1">
    <location>
        <begin position="550"/>
        <end position="572"/>
    </location>
</feature>
<dbReference type="Proteomes" id="UP000887574">
    <property type="component" value="Unplaced"/>
</dbReference>
<reference evidence="3" key="1">
    <citation type="submission" date="2022-11" db="UniProtKB">
        <authorList>
            <consortium name="WormBaseParasite"/>
        </authorList>
    </citation>
    <scope>IDENTIFICATION</scope>
</reference>
<evidence type="ECO:0000313" key="3">
    <source>
        <dbReference type="WBParaSite" id="jg7788"/>
    </source>
</evidence>
<dbReference type="AlphaFoldDB" id="A0A915EQ85"/>